<dbReference type="CDD" id="cd01434">
    <property type="entry name" value="EFG_mtEFG1_IV"/>
    <property type="match status" value="1"/>
</dbReference>
<dbReference type="Pfam" id="PF22042">
    <property type="entry name" value="EF-G_D2"/>
    <property type="match status" value="1"/>
</dbReference>
<keyword evidence="2" id="KW-0342">GTP-binding</keyword>
<dbReference type="InterPro" id="IPR000795">
    <property type="entry name" value="T_Tr_GTP-bd_dom"/>
</dbReference>
<dbReference type="InterPro" id="IPR000640">
    <property type="entry name" value="EFG_V-like"/>
</dbReference>
<accession>A0ABR7IMP8</accession>
<dbReference type="SUPFAM" id="SSF54211">
    <property type="entry name" value="Ribosomal protein S5 domain 2-like"/>
    <property type="match status" value="1"/>
</dbReference>
<dbReference type="Gene3D" id="3.30.70.870">
    <property type="entry name" value="Elongation Factor G (Translational Gtpase), domain 3"/>
    <property type="match status" value="1"/>
</dbReference>
<dbReference type="Pfam" id="PF00009">
    <property type="entry name" value="GTP_EFTU"/>
    <property type="match status" value="1"/>
</dbReference>
<evidence type="ECO:0000256" key="2">
    <source>
        <dbReference type="ARBA" id="ARBA00023134"/>
    </source>
</evidence>
<dbReference type="RefSeq" id="WP_069988051.1">
    <property type="nucleotide sequence ID" value="NZ_JACOQK010000001.1"/>
</dbReference>
<dbReference type="Proteomes" id="UP000649151">
    <property type="component" value="Unassembled WGS sequence"/>
</dbReference>
<dbReference type="InterPro" id="IPR035649">
    <property type="entry name" value="EFG_V"/>
</dbReference>
<keyword evidence="4" id="KW-0251">Elongation factor</keyword>
<dbReference type="PRINTS" id="PR00315">
    <property type="entry name" value="ELONGATNFCT"/>
</dbReference>
<dbReference type="InterPro" id="IPR020568">
    <property type="entry name" value="Ribosomal_Su5_D2-typ_SF"/>
</dbReference>
<keyword evidence="4" id="KW-0648">Protein biosynthesis</keyword>
<dbReference type="Pfam" id="PF03764">
    <property type="entry name" value="EFG_IV"/>
    <property type="match status" value="1"/>
</dbReference>
<dbReference type="PANTHER" id="PTHR43261">
    <property type="entry name" value="TRANSLATION ELONGATION FACTOR G-RELATED"/>
    <property type="match status" value="1"/>
</dbReference>
<dbReference type="SUPFAM" id="SSF54980">
    <property type="entry name" value="EF-G C-terminal domain-like"/>
    <property type="match status" value="2"/>
</dbReference>
<keyword evidence="1" id="KW-0547">Nucleotide-binding</keyword>
<dbReference type="NCBIfam" id="NF009379">
    <property type="entry name" value="PRK12740.1-3"/>
    <property type="match status" value="1"/>
</dbReference>
<dbReference type="Pfam" id="PF14492">
    <property type="entry name" value="EFG_III"/>
    <property type="match status" value="1"/>
</dbReference>
<reference evidence="4 5" key="1">
    <citation type="submission" date="2020-08" db="EMBL/GenBank/DDBJ databases">
        <title>Genome public.</title>
        <authorList>
            <person name="Liu C."/>
            <person name="Sun Q."/>
        </authorList>
    </citation>
    <scope>NUCLEOTIDE SEQUENCE [LARGE SCALE GENOMIC DNA]</scope>
    <source>
        <strain evidence="4 5">NSJ-27</strain>
    </source>
</reference>
<sequence length="678" mass="73482">MKSYSPDKIKNIAIVGHGGCGKTSLAEALLFRSGATDRLGKIADGTTVSDCDPEEIKRKASLTLSVLPLEYSGYKVNLLDTPGLFDFAVGMYEGISAADSVLICVSGKSGVNVGTKKAYKLAKQQNKPVMVFVSKLDTEHADFYKVLEDLKANFGPAICPLMVPVYKDDKVDCYVDLIHLKAYSYDGSGSRKEVEMPDMAHRLEGLLAAISEAVAETDEALFEKFFSGEQFTMEEISEGIHNGIKSGGIIPVFAGSATTLEGITVLMEGMTKLLPSASEVDSIIPCDPNGPLCAYVFKTIADPFFGKLSFFKVLSGKLSADVTPKNRTTGELERIGKLMFLCGKKQEDTKELTAGDIGAATKLTVNTGDTLCDGTDVIVEPITYPAPCYSRAMITSAKGDESKVSGAVTKLLQEDPTLGFNVNTETKQQIISGLGEQHLDVALAKLKSKFGVDVTLGEVRVPYRETIRKKVKVEGKHKKQTGGHGQFGHVWIEFEPCVSEDLVFEEKIFGGAVPKGFFPAVEKGLRESAQKGILAGYPMVGLKARLVDGSYHPVDSSEMAFKMAASIAYREGIPQASPVLLEPIDTLKVLVPDANTGDMMGELNKRRGRVLGMNPEEDNMTMIEAEVPEAEMQDFAMLLRQMTQGAGSFSMEFARYEQLPEQLHVEVISKAKAVMEEA</sequence>
<dbReference type="CDD" id="cd03713">
    <property type="entry name" value="EFG_mtEFG_C"/>
    <property type="match status" value="1"/>
</dbReference>
<dbReference type="EMBL" id="JACOQK010000001">
    <property type="protein sequence ID" value="MBC5786416.1"/>
    <property type="molecule type" value="Genomic_DNA"/>
</dbReference>
<comment type="caution">
    <text evidence="4">The sequence shown here is derived from an EMBL/GenBank/DDBJ whole genome shotgun (WGS) entry which is preliminary data.</text>
</comment>
<dbReference type="NCBIfam" id="TIGR00231">
    <property type="entry name" value="small_GTP"/>
    <property type="match status" value="1"/>
</dbReference>
<dbReference type="InterPro" id="IPR041095">
    <property type="entry name" value="EFG_II"/>
</dbReference>
<dbReference type="SUPFAM" id="SSF50447">
    <property type="entry name" value="Translation proteins"/>
    <property type="match status" value="1"/>
</dbReference>
<dbReference type="GO" id="GO:0003746">
    <property type="term" value="F:translation elongation factor activity"/>
    <property type="evidence" value="ECO:0007669"/>
    <property type="project" value="UniProtKB-KW"/>
</dbReference>
<name>A0ABR7IMP8_9CLOT</name>
<dbReference type="NCBIfam" id="NF009381">
    <property type="entry name" value="PRK12740.1-5"/>
    <property type="match status" value="1"/>
</dbReference>
<protein>
    <submittedName>
        <fullName evidence="4">Elongation factor G</fullName>
    </submittedName>
</protein>
<dbReference type="PROSITE" id="PS51722">
    <property type="entry name" value="G_TR_2"/>
    <property type="match status" value="1"/>
</dbReference>
<dbReference type="CDD" id="cd04088">
    <property type="entry name" value="EFG_mtEFG_II"/>
    <property type="match status" value="1"/>
</dbReference>
<dbReference type="InterPro" id="IPR035647">
    <property type="entry name" value="EFG_III/V"/>
</dbReference>
<evidence type="ECO:0000259" key="3">
    <source>
        <dbReference type="PROSITE" id="PS51722"/>
    </source>
</evidence>
<gene>
    <name evidence="4" type="ORF">H8Z77_00025</name>
</gene>
<keyword evidence="5" id="KW-1185">Reference proteome</keyword>
<dbReference type="Gene3D" id="3.30.230.10">
    <property type="match status" value="1"/>
</dbReference>
<dbReference type="SUPFAM" id="SSF52540">
    <property type="entry name" value="P-loop containing nucleoside triphosphate hydrolases"/>
    <property type="match status" value="1"/>
</dbReference>
<dbReference type="Gene3D" id="3.30.70.240">
    <property type="match status" value="1"/>
</dbReference>
<dbReference type="InterPro" id="IPR005517">
    <property type="entry name" value="Transl_elong_EFG/EF2_IV"/>
</dbReference>
<dbReference type="InterPro" id="IPR005225">
    <property type="entry name" value="Small_GTP-bd"/>
</dbReference>
<feature type="domain" description="Tr-type G" evidence="3">
    <location>
        <begin position="7"/>
        <end position="278"/>
    </location>
</feature>
<dbReference type="SMART" id="SM00838">
    <property type="entry name" value="EFG_C"/>
    <property type="match status" value="1"/>
</dbReference>
<organism evidence="4 5">
    <name type="scientific">Clostridium facile</name>
    <dbReference type="NCBI Taxonomy" id="2763035"/>
    <lineage>
        <taxon>Bacteria</taxon>
        <taxon>Bacillati</taxon>
        <taxon>Bacillota</taxon>
        <taxon>Clostridia</taxon>
        <taxon>Eubacteriales</taxon>
        <taxon>Clostridiaceae</taxon>
        <taxon>Clostridium</taxon>
    </lineage>
</organism>
<evidence type="ECO:0000313" key="5">
    <source>
        <dbReference type="Proteomes" id="UP000649151"/>
    </source>
</evidence>
<evidence type="ECO:0000313" key="4">
    <source>
        <dbReference type="EMBL" id="MBC5786416.1"/>
    </source>
</evidence>
<dbReference type="InterPro" id="IPR014721">
    <property type="entry name" value="Ribsml_uS5_D2-typ_fold_subgr"/>
</dbReference>
<dbReference type="InterPro" id="IPR009000">
    <property type="entry name" value="Transl_B-barrel_sf"/>
</dbReference>
<dbReference type="CDD" id="cd04170">
    <property type="entry name" value="EF-G_bact"/>
    <property type="match status" value="1"/>
</dbReference>
<proteinExistence type="predicted"/>
<evidence type="ECO:0000256" key="1">
    <source>
        <dbReference type="ARBA" id="ARBA00022741"/>
    </source>
</evidence>
<dbReference type="Gene3D" id="2.40.30.10">
    <property type="entry name" value="Translation factors"/>
    <property type="match status" value="1"/>
</dbReference>
<dbReference type="PANTHER" id="PTHR43261:SF6">
    <property type="entry name" value="ELONGATION FACTOR G-LIKE PROTEIN"/>
    <property type="match status" value="1"/>
</dbReference>
<dbReference type="InterPro" id="IPR053905">
    <property type="entry name" value="EF-G-like_DII"/>
</dbReference>
<dbReference type="InterPro" id="IPR047872">
    <property type="entry name" value="EFG_IV"/>
</dbReference>
<dbReference type="Gene3D" id="3.40.50.300">
    <property type="entry name" value="P-loop containing nucleotide triphosphate hydrolases"/>
    <property type="match status" value="1"/>
</dbReference>
<dbReference type="Pfam" id="PF00679">
    <property type="entry name" value="EFG_C"/>
    <property type="match status" value="1"/>
</dbReference>
<dbReference type="SMART" id="SM00889">
    <property type="entry name" value="EFG_IV"/>
    <property type="match status" value="1"/>
</dbReference>
<dbReference type="InterPro" id="IPR027417">
    <property type="entry name" value="P-loop_NTPase"/>
</dbReference>